<protein>
    <submittedName>
        <fullName evidence="7">AraC-type DNA-binding protein</fullName>
    </submittedName>
</protein>
<evidence type="ECO:0000313" key="8">
    <source>
        <dbReference type="Proteomes" id="UP000182413"/>
    </source>
</evidence>
<keyword evidence="1" id="KW-0678">Repressor</keyword>
<dbReference type="Pfam" id="PF12833">
    <property type="entry name" value="HTH_18"/>
    <property type="match status" value="1"/>
</dbReference>
<dbReference type="SUPFAM" id="SSF51182">
    <property type="entry name" value="RmlC-like cupins"/>
    <property type="match status" value="1"/>
</dbReference>
<dbReference type="GO" id="GO:0043565">
    <property type="term" value="F:sequence-specific DNA binding"/>
    <property type="evidence" value="ECO:0007669"/>
    <property type="project" value="InterPro"/>
</dbReference>
<evidence type="ECO:0000313" key="7">
    <source>
        <dbReference type="EMBL" id="SDF77572.1"/>
    </source>
</evidence>
<evidence type="ECO:0000256" key="2">
    <source>
        <dbReference type="ARBA" id="ARBA00023015"/>
    </source>
</evidence>
<dbReference type="Gene3D" id="2.60.120.10">
    <property type="entry name" value="Jelly Rolls"/>
    <property type="match status" value="1"/>
</dbReference>
<dbReference type="CDD" id="cd06124">
    <property type="entry name" value="cupin_NimR-like_N"/>
    <property type="match status" value="1"/>
</dbReference>
<dbReference type="FunFam" id="1.10.10.60:FF:000132">
    <property type="entry name" value="AraC family transcriptional regulator"/>
    <property type="match status" value="1"/>
</dbReference>
<dbReference type="PANTHER" id="PTHR11019:SF159">
    <property type="entry name" value="TRANSCRIPTIONAL REGULATOR-RELATED"/>
    <property type="match status" value="1"/>
</dbReference>
<keyword evidence="4" id="KW-0010">Activator</keyword>
<dbReference type="InterPro" id="IPR003313">
    <property type="entry name" value="AraC-bd"/>
</dbReference>
<organism evidence="7 8">
    <name type="scientific">Ectopseudomonas alcaliphila</name>
    <dbReference type="NCBI Taxonomy" id="101564"/>
    <lineage>
        <taxon>Bacteria</taxon>
        <taxon>Pseudomonadati</taxon>
        <taxon>Pseudomonadota</taxon>
        <taxon>Gammaproteobacteria</taxon>
        <taxon>Pseudomonadales</taxon>
        <taxon>Pseudomonadaceae</taxon>
        <taxon>Ectopseudomonas</taxon>
    </lineage>
</organism>
<sequence length="280" mass="31083">MLGCAQPPVSRRQGNNLRKKGIGMRLPEKLLAEIDASPWLVSSSATDYPLNAVIEPHSHRNKHQLIYAISGVMVVTSVMNQWTVPPSRGIWMPCGQVHAIRCIGSVRMRSVFVRPDSLTDMPAECRAVAISPLLSELIRAAVAISQPYADDSREARVMRLILDELRILPTLPLHLPQPADPRIQTICTTLQDNPGDASTLADWSTRLGLDEKTIQRLFQKGTGMTFGQWRQQARLLLALERIALGEKIIDIAGELGYDSPSAFATMFKKQFGTTPSQFFK</sequence>
<dbReference type="SMART" id="SM00342">
    <property type="entry name" value="HTH_ARAC"/>
    <property type="match status" value="1"/>
</dbReference>
<dbReference type="InterPro" id="IPR009057">
    <property type="entry name" value="Homeodomain-like_sf"/>
</dbReference>
<dbReference type="Pfam" id="PF02311">
    <property type="entry name" value="AraC_binding"/>
    <property type="match status" value="1"/>
</dbReference>
<dbReference type="EMBL" id="FNAE01000011">
    <property type="protein sequence ID" value="SDF77572.1"/>
    <property type="molecule type" value="Genomic_DNA"/>
</dbReference>
<dbReference type="Gene3D" id="1.10.10.60">
    <property type="entry name" value="Homeodomain-like"/>
    <property type="match status" value="1"/>
</dbReference>
<dbReference type="InterPro" id="IPR011051">
    <property type="entry name" value="RmlC_Cupin_sf"/>
</dbReference>
<evidence type="ECO:0000256" key="4">
    <source>
        <dbReference type="ARBA" id="ARBA00023159"/>
    </source>
</evidence>
<name>A0A1G7NU63_9GAMM</name>
<dbReference type="PROSITE" id="PS01124">
    <property type="entry name" value="HTH_ARAC_FAMILY_2"/>
    <property type="match status" value="1"/>
</dbReference>
<evidence type="ECO:0000256" key="5">
    <source>
        <dbReference type="ARBA" id="ARBA00023163"/>
    </source>
</evidence>
<dbReference type="InterPro" id="IPR014710">
    <property type="entry name" value="RmlC-like_jellyroll"/>
</dbReference>
<dbReference type="PANTHER" id="PTHR11019">
    <property type="entry name" value="HTH-TYPE TRANSCRIPTIONAL REGULATOR NIMR"/>
    <property type="match status" value="1"/>
</dbReference>
<keyword evidence="3 7" id="KW-0238">DNA-binding</keyword>
<reference evidence="7 8" key="1">
    <citation type="submission" date="2016-10" db="EMBL/GenBank/DDBJ databases">
        <authorList>
            <person name="de Groot N.N."/>
        </authorList>
    </citation>
    <scope>NUCLEOTIDE SEQUENCE [LARGE SCALE GENOMIC DNA]</scope>
    <source>
        <strain evidence="7 8">JCM 10630</strain>
    </source>
</reference>
<proteinExistence type="predicted"/>
<evidence type="ECO:0000259" key="6">
    <source>
        <dbReference type="PROSITE" id="PS01124"/>
    </source>
</evidence>
<dbReference type="InterPro" id="IPR018060">
    <property type="entry name" value="HTH_AraC"/>
</dbReference>
<evidence type="ECO:0000256" key="1">
    <source>
        <dbReference type="ARBA" id="ARBA00022491"/>
    </source>
</evidence>
<keyword evidence="2" id="KW-0805">Transcription regulation</keyword>
<dbReference type="InterPro" id="IPR020449">
    <property type="entry name" value="Tscrpt_reg_AraC-type_HTH"/>
</dbReference>
<dbReference type="PRINTS" id="PR00032">
    <property type="entry name" value="HTHARAC"/>
</dbReference>
<gene>
    <name evidence="7" type="ORF">SAMN05216575_11121</name>
</gene>
<accession>A0A1G7NU63</accession>
<dbReference type="AlphaFoldDB" id="A0A1G7NU63"/>
<dbReference type="GO" id="GO:0003700">
    <property type="term" value="F:DNA-binding transcription factor activity"/>
    <property type="evidence" value="ECO:0007669"/>
    <property type="project" value="InterPro"/>
</dbReference>
<feature type="domain" description="HTH araC/xylS-type" evidence="6">
    <location>
        <begin position="184"/>
        <end position="280"/>
    </location>
</feature>
<evidence type="ECO:0000256" key="3">
    <source>
        <dbReference type="ARBA" id="ARBA00023125"/>
    </source>
</evidence>
<dbReference type="Proteomes" id="UP000182413">
    <property type="component" value="Unassembled WGS sequence"/>
</dbReference>
<dbReference type="SUPFAM" id="SSF46689">
    <property type="entry name" value="Homeodomain-like"/>
    <property type="match status" value="1"/>
</dbReference>
<keyword evidence="5" id="KW-0804">Transcription</keyword>